<evidence type="ECO:0000313" key="8">
    <source>
        <dbReference type="EMBL" id="TFE22763.1"/>
    </source>
</evidence>
<name>A0A4Y8LPB7_9BACL</name>
<dbReference type="SUPFAM" id="SSF52794">
    <property type="entry name" value="PTS system IIB component-like"/>
    <property type="match status" value="1"/>
</dbReference>
<evidence type="ECO:0000256" key="4">
    <source>
        <dbReference type="ARBA" id="ARBA00023163"/>
    </source>
</evidence>
<dbReference type="PANTHER" id="PTHR30185">
    <property type="entry name" value="CRYPTIC BETA-GLUCOSIDE BGL OPERON ANTITERMINATOR"/>
    <property type="match status" value="1"/>
</dbReference>
<dbReference type="InterPro" id="IPR050661">
    <property type="entry name" value="BglG_antiterminators"/>
</dbReference>
<reference evidence="8 9" key="1">
    <citation type="submission" date="2019-03" db="EMBL/GenBank/DDBJ databases">
        <title>Cohnella endophytica sp. nov., a novel endophytic bacterium isolated from bark of Sonneratia apetala.</title>
        <authorList>
            <person name="Tuo L."/>
        </authorList>
    </citation>
    <scope>NUCLEOTIDE SEQUENCE [LARGE SCALE GENOMIC DNA]</scope>
    <source>
        <strain evidence="8 9">CCTCC AB 208254</strain>
    </source>
</reference>
<dbReference type="InterPro" id="IPR016152">
    <property type="entry name" value="PTrfase/Anion_transptr"/>
</dbReference>
<evidence type="ECO:0000259" key="6">
    <source>
        <dbReference type="PROSITE" id="PS51099"/>
    </source>
</evidence>
<dbReference type="InterPro" id="IPR013196">
    <property type="entry name" value="HTH_11"/>
</dbReference>
<sequence>MEGRLPWMKLSNRQRRLLEVLLNRQGEVTAGQLAQEVQISSRTVHRELHELEPVLGLHGISLIKKSGLGIILEGNEQSLSRFQDELRRSETETYSPDERKLLMLCLLLDEEEPIKLFSLASEAQAAIPTISRDLEELEPQLRNGGLQLIRKRGYGVEIMGNEIAKRRFIVRLAEDYLEHSDFFGSPSGPTDLWPTTRRLLNLVGKDSFMAIEQSLWQQGEAWLKGLKEADYTRLLIRLSVAIIRIKRGHRIQPPDSGNSTKRNDRNDSTLWRFTDLLGLSDLPKEETDYLQMLLDEAKEKAVDSSSVIIEKYGMELAEQTVGFIRSLELSIDIPLSKDRSLLDGLIRHLGSSMERMRKGEAIRNPLLSQIRKDYDSLFNAVRRSADETWKGLVIPDEEIGYLVMHFGAAIERWKLTPGNVRVLLVCMSGIGSSKLLAVRITKEIPQIHLLGHYSWYEASRMPKDRYDLIVSTVDLPVEPERYIKLSPLLTREETERLRSHVRELAFSVNSAVPIEPTKDQGAWERMKLMKQYTSELVVVLERFQVYRPDTGHAANDLQSLLTSLLTMISPSTTVLQNVDHIAKQLMDREAQGSIFIPDTKLALLHTRSEWVVEPIIALYNLKTPLRLGEEESSEAKQIFLMLAPLTLNKQALEVLSEISAMLLLPEMIKLLEDGDTEIIRAFISQTMEAYIKTKLEWSKPT</sequence>
<feature type="domain" description="PTS EIIA type-2" evidence="5">
    <location>
        <begin position="538"/>
        <end position="686"/>
    </location>
</feature>
<dbReference type="Proteomes" id="UP000297900">
    <property type="component" value="Unassembled WGS sequence"/>
</dbReference>
<keyword evidence="4" id="KW-0804">Transcription</keyword>
<dbReference type="InterPro" id="IPR002178">
    <property type="entry name" value="PTS_EIIA_type-2_dom"/>
</dbReference>
<dbReference type="EMBL" id="SOMN01000041">
    <property type="protein sequence ID" value="TFE22763.1"/>
    <property type="molecule type" value="Genomic_DNA"/>
</dbReference>
<dbReference type="InterPro" id="IPR036388">
    <property type="entry name" value="WH-like_DNA-bd_sf"/>
</dbReference>
<comment type="caution">
    <text evidence="8">The sequence shown here is derived from an EMBL/GenBank/DDBJ whole genome shotgun (WGS) entry which is preliminary data.</text>
</comment>
<feature type="domain" description="PRD" evidence="7">
    <location>
        <begin position="311"/>
        <end position="416"/>
    </location>
</feature>
<evidence type="ECO:0000256" key="2">
    <source>
        <dbReference type="ARBA" id="ARBA00022737"/>
    </source>
</evidence>
<proteinExistence type="predicted"/>
<dbReference type="InterPro" id="IPR036095">
    <property type="entry name" value="PTS_EIIB-like_sf"/>
</dbReference>
<dbReference type="Gene3D" id="3.40.930.10">
    <property type="entry name" value="Mannitol-specific EII, Chain A"/>
    <property type="match status" value="1"/>
</dbReference>
<keyword evidence="3" id="KW-0805">Transcription regulation</keyword>
<organism evidence="8 9">
    <name type="scientific">Cohnella luojiensis</name>
    <dbReference type="NCBI Taxonomy" id="652876"/>
    <lineage>
        <taxon>Bacteria</taxon>
        <taxon>Bacillati</taxon>
        <taxon>Bacillota</taxon>
        <taxon>Bacilli</taxon>
        <taxon>Bacillales</taxon>
        <taxon>Paenibacillaceae</taxon>
        <taxon>Cohnella</taxon>
    </lineage>
</organism>
<dbReference type="PROSITE" id="PS51372">
    <property type="entry name" value="PRD_2"/>
    <property type="match status" value="1"/>
</dbReference>
<dbReference type="AlphaFoldDB" id="A0A4Y8LPB7"/>
<evidence type="ECO:0000259" key="7">
    <source>
        <dbReference type="PROSITE" id="PS51372"/>
    </source>
</evidence>
<dbReference type="InterPro" id="IPR013011">
    <property type="entry name" value="PTS_EIIB_2"/>
</dbReference>
<dbReference type="InterPro" id="IPR011608">
    <property type="entry name" value="PRD"/>
</dbReference>
<dbReference type="SUPFAM" id="SSF55804">
    <property type="entry name" value="Phoshotransferase/anion transport protein"/>
    <property type="match status" value="1"/>
</dbReference>
<dbReference type="PANTHER" id="PTHR30185:SF18">
    <property type="entry name" value="TRANSCRIPTIONAL REGULATOR MTLR"/>
    <property type="match status" value="1"/>
</dbReference>
<evidence type="ECO:0000256" key="3">
    <source>
        <dbReference type="ARBA" id="ARBA00023015"/>
    </source>
</evidence>
<dbReference type="GO" id="GO:0009401">
    <property type="term" value="P:phosphoenolpyruvate-dependent sugar phosphotransferase system"/>
    <property type="evidence" value="ECO:0007669"/>
    <property type="project" value="InterPro"/>
</dbReference>
<accession>A0A4Y8LPB7</accession>
<dbReference type="GO" id="GO:0006355">
    <property type="term" value="P:regulation of DNA-templated transcription"/>
    <property type="evidence" value="ECO:0007669"/>
    <property type="project" value="InterPro"/>
</dbReference>
<feature type="domain" description="PTS EIIB type-2" evidence="6">
    <location>
        <begin position="420"/>
        <end position="509"/>
    </location>
</feature>
<evidence type="ECO:0000313" key="9">
    <source>
        <dbReference type="Proteomes" id="UP000297900"/>
    </source>
</evidence>
<evidence type="ECO:0000259" key="5">
    <source>
        <dbReference type="PROSITE" id="PS51094"/>
    </source>
</evidence>
<gene>
    <name evidence="8" type="ORF">E2980_20885</name>
</gene>
<dbReference type="InterPro" id="IPR036634">
    <property type="entry name" value="PRD_sf"/>
</dbReference>
<dbReference type="InterPro" id="IPR036390">
    <property type="entry name" value="WH_DNA-bd_sf"/>
</dbReference>
<keyword evidence="1" id="KW-0808">Transferase</keyword>
<protein>
    <submittedName>
        <fullName evidence="8">PRD domain-containing protein</fullName>
    </submittedName>
</protein>
<keyword evidence="2" id="KW-0677">Repeat</keyword>
<dbReference type="GO" id="GO:0008982">
    <property type="term" value="F:protein-N(PI)-phosphohistidine-sugar phosphotransferase activity"/>
    <property type="evidence" value="ECO:0007669"/>
    <property type="project" value="InterPro"/>
</dbReference>
<keyword evidence="9" id="KW-1185">Reference proteome</keyword>
<dbReference type="CDD" id="cd05568">
    <property type="entry name" value="PTS_IIB_bgl_like"/>
    <property type="match status" value="1"/>
</dbReference>
<dbReference type="PROSITE" id="PS51099">
    <property type="entry name" value="PTS_EIIB_TYPE_2"/>
    <property type="match status" value="1"/>
</dbReference>
<dbReference type="Pfam" id="PF08279">
    <property type="entry name" value="HTH_11"/>
    <property type="match status" value="1"/>
</dbReference>
<dbReference type="PROSITE" id="PS51094">
    <property type="entry name" value="PTS_EIIA_TYPE_2"/>
    <property type="match status" value="1"/>
</dbReference>
<evidence type="ECO:0000256" key="1">
    <source>
        <dbReference type="ARBA" id="ARBA00022679"/>
    </source>
</evidence>
<dbReference type="SUPFAM" id="SSF63520">
    <property type="entry name" value="PTS-regulatory domain, PRD"/>
    <property type="match status" value="1"/>
</dbReference>
<dbReference type="Gene3D" id="1.10.10.10">
    <property type="entry name" value="Winged helix-like DNA-binding domain superfamily/Winged helix DNA-binding domain"/>
    <property type="match status" value="1"/>
</dbReference>
<dbReference type="Pfam" id="PF00359">
    <property type="entry name" value="PTS_EIIA_2"/>
    <property type="match status" value="1"/>
</dbReference>
<dbReference type="Gene3D" id="3.40.50.2300">
    <property type="match status" value="1"/>
</dbReference>
<dbReference type="SUPFAM" id="SSF46785">
    <property type="entry name" value="Winged helix' DNA-binding domain"/>
    <property type="match status" value="1"/>
</dbReference>
<dbReference type="Pfam" id="PF00874">
    <property type="entry name" value="PRD"/>
    <property type="match status" value="1"/>
</dbReference>
<dbReference type="OrthoDB" id="9776005at2"/>
<dbReference type="Gene3D" id="1.10.1790.10">
    <property type="entry name" value="PRD domain"/>
    <property type="match status" value="1"/>
</dbReference>